<name>A0ABV6HR07_9SPHI</name>
<gene>
    <name evidence="1" type="ORF">ACFFI0_23610</name>
</gene>
<organism evidence="1 2">
    <name type="scientific">Olivibacter oleidegradans</name>
    <dbReference type="NCBI Taxonomy" id="760123"/>
    <lineage>
        <taxon>Bacteria</taxon>
        <taxon>Pseudomonadati</taxon>
        <taxon>Bacteroidota</taxon>
        <taxon>Sphingobacteriia</taxon>
        <taxon>Sphingobacteriales</taxon>
        <taxon>Sphingobacteriaceae</taxon>
        <taxon>Olivibacter</taxon>
    </lineage>
</organism>
<keyword evidence="2" id="KW-1185">Reference proteome</keyword>
<reference evidence="1 2" key="1">
    <citation type="submission" date="2024-09" db="EMBL/GenBank/DDBJ databases">
        <authorList>
            <person name="Sun Q."/>
            <person name="Mori K."/>
        </authorList>
    </citation>
    <scope>NUCLEOTIDE SEQUENCE [LARGE SCALE GENOMIC DNA]</scope>
    <source>
        <strain evidence="1 2">CCM 7765</strain>
    </source>
</reference>
<dbReference type="InterPro" id="IPR029016">
    <property type="entry name" value="GAF-like_dom_sf"/>
</dbReference>
<dbReference type="RefSeq" id="WP_377477877.1">
    <property type="nucleotide sequence ID" value="NZ_JBHLWO010000005.1"/>
</dbReference>
<comment type="caution">
    <text evidence="1">The sequence shown here is derived from an EMBL/GenBank/DDBJ whole genome shotgun (WGS) entry which is preliminary data.</text>
</comment>
<sequence length="779" mass="90854">MFAQVIDLSENKKDLLGELDIQLSLDSFITHLRKLASTQDNVKHEMLEFILHKFLETRETYGPLTEENLASYKQILFYTYNLLVPPLEDEHDTLWALATPLGKNVFYGTQGFYNLLRQEFCEETFKDIEEKTKKKDLLEQSIYSLLLERFYEIPAVEDEVIEFSSKDEVTGLPRYYAIQIDKRFVDITPKMKLPELDYKKIRQNNVQQFEWRFLRELLPLNQFSFTGFSIITVKEITPDRVIQNIRDIVSRNSDEELEHAYDVLQESLQTLTGNQHIKFGLSPILKLNNKPILDQVYMHASILPALLKKKTKNCQEANITESYLLNPQIIVYNVGIDFGDNNFKFLNDLSDLGVTSYVCIPLYYNNKVTGLLEVYTNEGHTFDKIVLAKLRRAAPLLAQLLNDQAHRFNARIDAVIKEKFTSLQPAVQWKFNQAAYEYLKKIAPEKPKPIIENVQFKNVYPLYGAIDIRNSTIERNKALVADYKIQLGLLKQVLQDIKNVYSIALLDEMEFNCDKWLTQLDTSPIDVVQMKVKDFMEKEVYMLLMHFKNSNSTLAAIIEKYEQEVLAETGKAHQHRRALESSIATINTAINGYLELLNDEIQRSYPCYFEKFRTDGVEYDIYIGQSIAPERPFDMLYLKNVRLWQLTSMASIAKITHTLLQQMETPLETTQLIFINGNDIDISFRVDERRFDVEGAYNIRYHIIKKRIDKVHLKDSFERLTQPGKIALVYYDAREIKEYMSYINYLQNKDILLDDMEELELEELQGVSGLKAIRIGVKL</sequence>
<evidence type="ECO:0000313" key="1">
    <source>
        <dbReference type="EMBL" id="MFC0321324.1"/>
    </source>
</evidence>
<protein>
    <submittedName>
        <fullName evidence="1">GAF domain-containing protein</fullName>
    </submittedName>
</protein>
<dbReference type="SUPFAM" id="SSF55781">
    <property type="entry name" value="GAF domain-like"/>
    <property type="match status" value="1"/>
</dbReference>
<dbReference type="Gene3D" id="3.30.450.40">
    <property type="match status" value="1"/>
</dbReference>
<dbReference type="Proteomes" id="UP001589774">
    <property type="component" value="Unassembled WGS sequence"/>
</dbReference>
<accession>A0ABV6HR07</accession>
<evidence type="ECO:0000313" key="2">
    <source>
        <dbReference type="Proteomes" id="UP001589774"/>
    </source>
</evidence>
<dbReference type="EMBL" id="JBHLWO010000005">
    <property type="protein sequence ID" value="MFC0321324.1"/>
    <property type="molecule type" value="Genomic_DNA"/>
</dbReference>
<proteinExistence type="predicted"/>